<proteinExistence type="predicted"/>
<evidence type="ECO:0000313" key="2">
    <source>
        <dbReference type="EMBL" id="MCD9641554.1"/>
    </source>
</evidence>
<dbReference type="EMBL" id="JACEIK010003391">
    <property type="protein sequence ID" value="MCD9641554.1"/>
    <property type="molecule type" value="Genomic_DNA"/>
</dbReference>
<feature type="region of interest" description="Disordered" evidence="1">
    <location>
        <begin position="1"/>
        <end position="35"/>
    </location>
</feature>
<evidence type="ECO:0000256" key="1">
    <source>
        <dbReference type="SAM" id="MobiDB-lite"/>
    </source>
</evidence>
<feature type="compositionally biased region" description="Polar residues" evidence="1">
    <location>
        <begin position="13"/>
        <end position="28"/>
    </location>
</feature>
<sequence length="107" mass="12507">MTLKEDMERYTIPQPSNNMDPVPQQSWRPNRRRPKMLTVREVDPSWTPGGVDTTSYHQLRTLPDKWVVLGSEKPLELPPDPLMPSTLKTASWHFDEATYSWIPRPNH</sequence>
<comment type="caution">
    <text evidence="2">The sequence shown here is derived from an EMBL/GenBank/DDBJ whole genome shotgun (WGS) entry which is preliminary data.</text>
</comment>
<gene>
    <name evidence="2" type="ORF">HAX54_027782</name>
</gene>
<accession>A0ABS8V4B5</accession>
<organism evidence="2 3">
    <name type="scientific">Datura stramonium</name>
    <name type="common">Jimsonweed</name>
    <name type="synonym">Common thornapple</name>
    <dbReference type="NCBI Taxonomy" id="4076"/>
    <lineage>
        <taxon>Eukaryota</taxon>
        <taxon>Viridiplantae</taxon>
        <taxon>Streptophyta</taxon>
        <taxon>Embryophyta</taxon>
        <taxon>Tracheophyta</taxon>
        <taxon>Spermatophyta</taxon>
        <taxon>Magnoliopsida</taxon>
        <taxon>eudicotyledons</taxon>
        <taxon>Gunneridae</taxon>
        <taxon>Pentapetalae</taxon>
        <taxon>asterids</taxon>
        <taxon>lamiids</taxon>
        <taxon>Solanales</taxon>
        <taxon>Solanaceae</taxon>
        <taxon>Solanoideae</taxon>
        <taxon>Datureae</taxon>
        <taxon>Datura</taxon>
    </lineage>
</organism>
<dbReference type="Proteomes" id="UP000823775">
    <property type="component" value="Unassembled WGS sequence"/>
</dbReference>
<name>A0ABS8V4B5_DATST</name>
<protein>
    <submittedName>
        <fullName evidence="2">Uncharacterized protein</fullName>
    </submittedName>
</protein>
<reference evidence="2 3" key="1">
    <citation type="journal article" date="2021" name="BMC Genomics">
        <title>Datura genome reveals duplications of psychoactive alkaloid biosynthetic genes and high mutation rate following tissue culture.</title>
        <authorList>
            <person name="Rajewski A."/>
            <person name="Carter-House D."/>
            <person name="Stajich J."/>
            <person name="Litt A."/>
        </authorList>
    </citation>
    <scope>NUCLEOTIDE SEQUENCE [LARGE SCALE GENOMIC DNA]</scope>
    <source>
        <strain evidence="2">AR-01</strain>
    </source>
</reference>
<evidence type="ECO:0000313" key="3">
    <source>
        <dbReference type="Proteomes" id="UP000823775"/>
    </source>
</evidence>
<keyword evidence="3" id="KW-1185">Reference proteome</keyword>